<gene>
    <name evidence="4" type="ORF">AVDCRST_MAG76-3732</name>
</gene>
<dbReference type="Pfam" id="PF13581">
    <property type="entry name" value="HATPase_c_2"/>
    <property type="match status" value="1"/>
</dbReference>
<dbReference type="InterPro" id="IPR050267">
    <property type="entry name" value="Anti-sigma-factor_SerPK"/>
</dbReference>
<evidence type="ECO:0000313" key="4">
    <source>
        <dbReference type="EMBL" id="CAA9276862.1"/>
    </source>
</evidence>
<accession>A0A6J4JEP3</accession>
<name>A0A6J4JEP3_9ACTN</name>
<dbReference type="InterPro" id="IPR036890">
    <property type="entry name" value="HATPase_C_sf"/>
</dbReference>
<reference evidence="4" key="1">
    <citation type="submission" date="2020-02" db="EMBL/GenBank/DDBJ databases">
        <authorList>
            <person name="Meier V. D."/>
        </authorList>
    </citation>
    <scope>NUCLEOTIDE SEQUENCE</scope>
    <source>
        <strain evidence="4">AVDCRST_MAG76</strain>
    </source>
</reference>
<keyword evidence="1" id="KW-0723">Serine/threonine-protein kinase</keyword>
<feature type="domain" description="Histidine kinase/HSP90-like ATPase" evidence="3">
    <location>
        <begin position="16"/>
        <end position="137"/>
    </location>
</feature>
<evidence type="ECO:0000256" key="1">
    <source>
        <dbReference type="ARBA" id="ARBA00022527"/>
    </source>
</evidence>
<keyword evidence="1" id="KW-0418">Kinase</keyword>
<proteinExistence type="predicted"/>
<dbReference type="Gene3D" id="3.30.565.10">
    <property type="entry name" value="Histidine kinase-like ATPase, C-terminal domain"/>
    <property type="match status" value="1"/>
</dbReference>
<dbReference type="AlphaFoldDB" id="A0A6J4JEP3"/>
<dbReference type="SUPFAM" id="SSF55874">
    <property type="entry name" value="ATPase domain of HSP90 chaperone/DNA topoisomerase II/histidine kinase"/>
    <property type="match status" value="1"/>
</dbReference>
<keyword evidence="1" id="KW-0808">Transferase</keyword>
<dbReference type="PANTHER" id="PTHR35526:SF3">
    <property type="entry name" value="ANTI-SIGMA-F FACTOR RSBW"/>
    <property type="match status" value="1"/>
</dbReference>
<protein>
    <recommendedName>
        <fullName evidence="3">Histidine kinase/HSP90-like ATPase domain-containing protein</fullName>
    </recommendedName>
</protein>
<dbReference type="GO" id="GO:0004674">
    <property type="term" value="F:protein serine/threonine kinase activity"/>
    <property type="evidence" value="ECO:0007669"/>
    <property type="project" value="UniProtKB-KW"/>
</dbReference>
<feature type="region of interest" description="Disordered" evidence="2">
    <location>
        <begin position="79"/>
        <end position="100"/>
    </location>
</feature>
<evidence type="ECO:0000256" key="2">
    <source>
        <dbReference type="SAM" id="MobiDB-lite"/>
    </source>
</evidence>
<dbReference type="PANTHER" id="PTHR35526">
    <property type="entry name" value="ANTI-SIGMA-F FACTOR RSBW-RELATED"/>
    <property type="match status" value="1"/>
</dbReference>
<evidence type="ECO:0000259" key="3">
    <source>
        <dbReference type="Pfam" id="PF13581"/>
    </source>
</evidence>
<sequence>MTAPALERHRASLDGELGDVAAVRRSIGEWLRGWGLEPLVEDVELVASELTTNAILHAGGAVDVVVERRAGGVRVEVHDGRPDVVPTAPAPLGVGGDDENEDEMDRMARALFERTTTGRGLLLVQAFSDAWGVDVNPAAKGVWAEVGTGRLPRGSATAPAGFPPAGGVRVQLCGVPVRLVLYSAANLDELVRELQTTDFDAAAPTELAELGERLARETAASREPLRAAAREALQSRHRAIDIELVVPPAQVSILRHFVDLTGQVEHLCRAGVLLSQPPTAEVTAFRRWFVDEVARQVAGRPMTPCSFPV</sequence>
<organism evidence="4">
    <name type="scientific">uncultured Acidimicrobiales bacterium</name>
    <dbReference type="NCBI Taxonomy" id="310071"/>
    <lineage>
        <taxon>Bacteria</taxon>
        <taxon>Bacillati</taxon>
        <taxon>Actinomycetota</taxon>
        <taxon>Acidimicrobiia</taxon>
        <taxon>Acidimicrobiales</taxon>
        <taxon>environmental samples</taxon>
    </lineage>
</organism>
<dbReference type="EMBL" id="CADCSZ010000220">
    <property type="protein sequence ID" value="CAA9276862.1"/>
    <property type="molecule type" value="Genomic_DNA"/>
</dbReference>
<dbReference type="CDD" id="cd16936">
    <property type="entry name" value="HATPase_RsbW-like"/>
    <property type="match status" value="1"/>
</dbReference>
<dbReference type="InterPro" id="IPR003594">
    <property type="entry name" value="HATPase_dom"/>
</dbReference>